<organism evidence="1 2">
    <name type="scientific">Shewanella benthica KT99</name>
    <dbReference type="NCBI Taxonomy" id="314608"/>
    <lineage>
        <taxon>Bacteria</taxon>
        <taxon>Pseudomonadati</taxon>
        <taxon>Pseudomonadota</taxon>
        <taxon>Gammaproteobacteria</taxon>
        <taxon>Alteromonadales</taxon>
        <taxon>Shewanellaceae</taxon>
        <taxon>Shewanella</taxon>
    </lineage>
</organism>
<dbReference type="STRING" id="314608.KT99_08969"/>
<dbReference type="Gene3D" id="1.10.287.950">
    <property type="entry name" value="Methyl-accepting chemotaxis protein"/>
    <property type="match status" value="1"/>
</dbReference>
<dbReference type="SUPFAM" id="SSF58104">
    <property type="entry name" value="Methyl-accepting chemotaxis protein (MCP) signaling domain"/>
    <property type="match status" value="1"/>
</dbReference>
<sequence>MNEMSIQITTATGEQSNVVGEISPHVTAIADISSTSSQAVQQTSLDCGNLRDMAVRLNELVAKFKI</sequence>
<proteinExistence type="predicted"/>
<gene>
    <name evidence="1" type="ORF">KT99_08969</name>
</gene>
<evidence type="ECO:0000313" key="1">
    <source>
        <dbReference type="EMBL" id="EDQ00312.1"/>
    </source>
</evidence>
<comment type="caution">
    <text evidence="1">The sequence shown here is derived from an EMBL/GenBank/DDBJ whole genome shotgun (WGS) entry which is preliminary data.</text>
</comment>
<evidence type="ECO:0000313" key="2">
    <source>
        <dbReference type="Proteomes" id="UP000005839"/>
    </source>
</evidence>
<reference evidence="1 2" key="1">
    <citation type="submission" date="2007-10" db="EMBL/GenBank/DDBJ databases">
        <authorList>
            <person name="Yayanos A."/>
            <person name="Ferriera S."/>
            <person name="Johnson J."/>
            <person name="Kravitz S."/>
            <person name="Halpern A."/>
            <person name="Remington K."/>
            <person name="Beeson K."/>
            <person name="Tran B."/>
            <person name="Rogers Y.-H."/>
            <person name="Friedman R."/>
            <person name="Venter J.C."/>
        </authorList>
    </citation>
    <scope>NUCLEOTIDE SEQUENCE [LARGE SCALE GENOMIC DNA]</scope>
    <source>
        <strain evidence="1 2">KT99</strain>
    </source>
</reference>
<accession>A9DCB6</accession>
<dbReference type="EMBL" id="ABIC01000022">
    <property type="protein sequence ID" value="EDQ00312.1"/>
    <property type="molecule type" value="Genomic_DNA"/>
</dbReference>
<name>A9DCB6_9GAMM</name>
<dbReference type="Proteomes" id="UP000005839">
    <property type="component" value="Unassembled WGS sequence"/>
</dbReference>
<keyword evidence="2" id="KW-1185">Reference proteome</keyword>
<protein>
    <submittedName>
        <fullName evidence="1">Methyl-accepting chemotaxis protein</fullName>
    </submittedName>
</protein>
<dbReference type="AlphaFoldDB" id="A9DCB6"/>